<dbReference type="PANTHER" id="PTHR23017">
    <property type="entry name" value="SERPENTINE RECEPTOR, CLASS X"/>
    <property type="match status" value="1"/>
</dbReference>
<protein>
    <recommendedName>
        <fullName evidence="2">7TM GPCR serpentine receptor class x (Srx) domain-containing protein</fullName>
    </recommendedName>
</protein>
<organism evidence="3 4">
    <name type="scientific">Pristionchus entomophagus</name>
    <dbReference type="NCBI Taxonomy" id="358040"/>
    <lineage>
        <taxon>Eukaryota</taxon>
        <taxon>Metazoa</taxon>
        <taxon>Ecdysozoa</taxon>
        <taxon>Nematoda</taxon>
        <taxon>Chromadorea</taxon>
        <taxon>Rhabditida</taxon>
        <taxon>Rhabditina</taxon>
        <taxon>Diplogasteromorpha</taxon>
        <taxon>Diplogasteroidea</taxon>
        <taxon>Neodiplogasteridae</taxon>
        <taxon>Pristionchus</taxon>
    </lineage>
</organism>
<keyword evidence="1" id="KW-0812">Transmembrane</keyword>
<feature type="transmembrane region" description="Helical" evidence="1">
    <location>
        <begin position="113"/>
        <end position="137"/>
    </location>
</feature>
<dbReference type="EMBL" id="BTSX01000004">
    <property type="protein sequence ID" value="GMS92517.1"/>
    <property type="molecule type" value="Genomic_DNA"/>
</dbReference>
<dbReference type="AlphaFoldDB" id="A0AAV5TAD0"/>
<evidence type="ECO:0000313" key="4">
    <source>
        <dbReference type="Proteomes" id="UP001432027"/>
    </source>
</evidence>
<sequence>MPFAYSRLFSARNTRILICIYWTIAIATTTYLLKMIDCYNFLKPGSWVFGFKETPTCNFVLWRIEFVKYVVYVGIVAFLDLCSILRVHYMNIRRVRGSQDVLSVQRRRAERNLVYQAALQGIFFLLELVTYFILSPFAGNKWVLYLLTTVSWCLVHGMDGFIVLTFNRDFRRKISNNLGC</sequence>
<dbReference type="PANTHER" id="PTHR23017:SF44">
    <property type="entry name" value="G-PROTEIN COUPLED RECEPTORS FAMILY 1 PROFILE DOMAIN-CONTAINING PROTEIN"/>
    <property type="match status" value="1"/>
</dbReference>
<comment type="caution">
    <text evidence="3">The sequence shown here is derived from an EMBL/GenBank/DDBJ whole genome shotgun (WGS) entry which is preliminary data.</text>
</comment>
<feature type="domain" description="7TM GPCR serpentine receptor class x (Srx)" evidence="2">
    <location>
        <begin position="1"/>
        <end position="167"/>
    </location>
</feature>
<evidence type="ECO:0000313" key="3">
    <source>
        <dbReference type="EMBL" id="GMS92517.1"/>
    </source>
</evidence>
<dbReference type="Gene3D" id="1.20.1070.10">
    <property type="entry name" value="Rhodopsin 7-helix transmembrane proteins"/>
    <property type="match status" value="1"/>
</dbReference>
<feature type="transmembrane region" description="Helical" evidence="1">
    <location>
        <begin position="143"/>
        <end position="166"/>
    </location>
</feature>
<dbReference type="SUPFAM" id="SSF81321">
    <property type="entry name" value="Family A G protein-coupled receptor-like"/>
    <property type="match status" value="1"/>
</dbReference>
<dbReference type="InterPro" id="IPR019430">
    <property type="entry name" value="7TM_GPCR_serpentine_rcpt_Srx"/>
</dbReference>
<dbReference type="Proteomes" id="UP001432027">
    <property type="component" value="Unassembled WGS sequence"/>
</dbReference>
<keyword evidence="4" id="KW-1185">Reference proteome</keyword>
<evidence type="ECO:0000256" key="1">
    <source>
        <dbReference type="SAM" id="Phobius"/>
    </source>
</evidence>
<dbReference type="Pfam" id="PF10328">
    <property type="entry name" value="7TM_GPCR_Srx"/>
    <property type="match status" value="1"/>
</dbReference>
<feature type="transmembrane region" description="Helical" evidence="1">
    <location>
        <begin position="69"/>
        <end position="92"/>
    </location>
</feature>
<accession>A0AAV5TAD0</accession>
<keyword evidence="1" id="KW-1133">Transmembrane helix</keyword>
<feature type="non-terminal residue" evidence="3">
    <location>
        <position position="180"/>
    </location>
</feature>
<gene>
    <name evidence="3" type="ORF">PENTCL1PPCAC_14690</name>
</gene>
<feature type="transmembrane region" description="Helical" evidence="1">
    <location>
        <begin position="16"/>
        <end position="33"/>
    </location>
</feature>
<keyword evidence="1" id="KW-0472">Membrane</keyword>
<proteinExistence type="predicted"/>
<name>A0AAV5TAD0_9BILA</name>
<evidence type="ECO:0000259" key="2">
    <source>
        <dbReference type="Pfam" id="PF10328"/>
    </source>
</evidence>
<reference evidence="3" key="1">
    <citation type="submission" date="2023-10" db="EMBL/GenBank/DDBJ databases">
        <title>Genome assembly of Pristionchus species.</title>
        <authorList>
            <person name="Yoshida K."/>
            <person name="Sommer R.J."/>
        </authorList>
    </citation>
    <scope>NUCLEOTIDE SEQUENCE</scope>
    <source>
        <strain evidence="3">RS0144</strain>
    </source>
</reference>